<dbReference type="SUPFAM" id="SSF81301">
    <property type="entry name" value="Nucleotidyltransferase"/>
    <property type="match status" value="1"/>
</dbReference>
<dbReference type="eggNOG" id="arCOG01210">
    <property type="taxonomic scope" value="Archaea"/>
</dbReference>
<dbReference type="Proteomes" id="UP000000663">
    <property type="component" value="Chromosome"/>
</dbReference>
<dbReference type="InterPro" id="IPR002934">
    <property type="entry name" value="Polymerase_NTP_transf_dom"/>
</dbReference>
<name>Q0W907_METAR</name>
<evidence type="ECO:0000259" key="1">
    <source>
        <dbReference type="Pfam" id="PF01909"/>
    </source>
</evidence>
<dbReference type="KEGG" id="rci:LRC97"/>
<evidence type="ECO:0000313" key="3">
    <source>
        <dbReference type="Proteomes" id="UP000000663"/>
    </source>
</evidence>
<dbReference type="OrthoDB" id="77708at2157"/>
<dbReference type="InterPro" id="IPR043519">
    <property type="entry name" value="NT_sf"/>
</dbReference>
<gene>
    <name evidence="2" type="ORF">LRC97</name>
</gene>
<evidence type="ECO:0000313" key="2">
    <source>
        <dbReference type="EMBL" id="CAJ35119.1"/>
    </source>
</evidence>
<dbReference type="GO" id="GO:0016779">
    <property type="term" value="F:nucleotidyltransferase activity"/>
    <property type="evidence" value="ECO:0007669"/>
    <property type="project" value="InterPro"/>
</dbReference>
<keyword evidence="3" id="KW-1185">Reference proteome</keyword>
<dbReference type="Pfam" id="PF01909">
    <property type="entry name" value="NTP_transf_2"/>
    <property type="match status" value="1"/>
</dbReference>
<dbReference type="RefSeq" id="WP_012037368.1">
    <property type="nucleotide sequence ID" value="NC_009464.1"/>
</dbReference>
<dbReference type="AlphaFoldDB" id="Q0W907"/>
<dbReference type="GeneID" id="5145553"/>
<organism evidence="2 3">
    <name type="scientific">Methanocella arvoryzae (strain DSM 22066 / NBRC 105507 / MRE50)</name>
    <dbReference type="NCBI Taxonomy" id="351160"/>
    <lineage>
        <taxon>Archaea</taxon>
        <taxon>Methanobacteriati</taxon>
        <taxon>Methanobacteriota</taxon>
        <taxon>Stenosarchaea group</taxon>
        <taxon>Methanomicrobia</taxon>
        <taxon>Methanocellales</taxon>
        <taxon>Methanocellaceae</taxon>
        <taxon>Methanocella</taxon>
    </lineage>
</organism>
<dbReference type="STRING" id="351160.LRC97"/>
<dbReference type="Gene3D" id="3.30.460.10">
    <property type="entry name" value="Beta Polymerase, domain 2"/>
    <property type="match status" value="1"/>
</dbReference>
<accession>Q0W907</accession>
<proteinExistence type="predicted"/>
<sequence>MFAIEEIISSKNCMHIIRQFLYRPDIEKYQAEVVKDSGLSYVTATRCLNTLVLGDFLHESWKGGLKIYKLKSDSPVVKHLKKFFNVAAVYEAVKHFSGQGFELYLYGSAARGEDTEDSDIDIIIIGKIDNRALVEISDGIARDMNRRVNPMVKTPIEFADLSRTNTAFYESIIRDRIRII</sequence>
<feature type="domain" description="Polymerase nucleotidyl transferase" evidence="1">
    <location>
        <begin position="91"/>
        <end position="163"/>
    </location>
</feature>
<reference evidence="2 3" key="1">
    <citation type="journal article" date="2006" name="Science">
        <title>Genome of rice cluster I archaea -- the key methane producers in the rice rhizosphere.</title>
        <authorList>
            <person name="Erkel C."/>
            <person name="Kube M."/>
            <person name="Reinhardt R."/>
            <person name="Liesack W."/>
        </authorList>
    </citation>
    <scope>NUCLEOTIDE SEQUENCE [LARGE SCALE GENOMIC DNA]</scope>
    <source>
        <strain evidence="3">DSM 22066 / NBRC 105507 / MRE50</strain>
    </source>
</reference>
<dbReference type="EMBL" id="AM114193">
    <property type="protein sequence ID" value="CAJ35119.1"/>
    <property type="molecule type" value="Genomic_DNA"/>
</dbReference>
<dbReference type="PATRIC" id="fig|351160.9.peg.3142"/>
<protein>
    <recommendedName>
        <fullName evidence="1">Polymerase nucleotidyl transferase domain-containing protein</fullName>
    </recommendedName>
</protein>